<evidence type="ECO:0000259" key="2">
    <source>
        <dbReference type="Pfam" id="PF18079"/>
    </source>
</evidence>
<feature type="transmembrane region" description="Helical" evidence="1">
    <location>
        <begin position="229"/>
        <end position="248"/>
    </location>
</feature>
<sequence length="809" mass="88882">MGKVTDDRTGVYEDTAAFLDERDDGERVVEALLAVGDGAETWEFDDVELDSGTFGEVVSSDIVEKVDGAYHIVDREAVRAALEGEAFVDANEGDAGFTVDFDVEWPTVAGLVGALVVLVAARTFHYKSVFVEGRVVSPGNDPYFFRYWQEQLIAQSSGPFDFGVLVNPPWDDGSFNQRPLTHATNWWFTELLGGDQWAADMVAAFLPLVFTIILAIALYYLALLLTRDYRVGVASVLVLALAPVHANYTGLGLLHHRYNQYLWFGLILVTLAWLGVDFTRRREMVGTDEAISGHLNARKTWLVAFAFGLVFAAWTHSWGGSLELFVGLGAFVGLRVSMDVRDGVSPGRVNLPLVFGFGVGAALAMALHLGLGWHGIPAPALAVVTFLGVVGVVGLGELWAKQGWSARSLLVVQPVIAVVGVVGALLAVGEIQAVVDRVLRSIGPSSAPSWQVSTQSQSLYSADLFYLYGPVAHIGIEFYIGLAMLAWCLYYVYREYDPAWLLISVLTVHYVIVAGILARFAGRLVIVISVLSSLGVVYLLSVVDLAREPVLFERMGGRQMGEKVGSAVRSLELRRAGLIFGVVLLVSSASLLYLPTMMGQITHDRAHVETAMEISEHAESLDREYPENHVLAPWAEYRMYNYYVSGESADESLGRYVYTPLFVDESIDERLEWLDDRIGYLVLADPPVSIPEKRAQPRLTDQLGVPDDRFESLERYRLIYLNADANIALFSVVPGAHIELNGVERDITVAEAEVSVQDRTFTYSREVAVTDDGVANMTVPYPGTYEINGERVEVSERDVMHGNSISVGE</sequence>
<feature type="transmembrane region" description="Helical" evidence="1">
    <location>
        <begin position="499"/>
        <end position="518"/>
    </location>
</feature>
<protein>
    <submittedName>
        <fullName evidence="3">MFS transporter</fullName>
    </submittedName>
</protein>
<feature type="transmembrane region" description="Helical" evidence="1">
    <location>
        <begin position="260"/>
        <end position="279"/>
    </location>
</feature>
<feature type="transmembrane region" description="Helical" evidence="1">
    <location>
        <begin position="322"/>
        <end position="338"/>
    </location>
</feature>
<evidence type="ECO:0000313" key="3">
    <source>
        <dbReference type="EMBL" id="TKR25465.1"/>
    </source>
</evidence>
<dbReference type="Pfam" id="PF18079">
    <property type="entry name" value="AglB_L1"/>
    <property type="match status" value="1"/>
</dbReference>
<feature type="transmembrane region" description="Helical" evidence="1">
    <location>
        <begin position="465"/>
        <end position="492"/>
    </location>
</feature>
<keyword evidence="1" id="KW-0472">Membrane</keyword>
<keyword evidence="1" id="KW-1133">Transmembrane helix</keyword>
<proteinExistence type="predicted"/>
<feature type="transmembrane region" description="Helical" evidence="1">
    <location>
        <begin position="408"/>
        <end position="429"/>
    </location>
</feature>
<dbReference type="OrthoDB" id="313284at2157"/>
<evidence type="ECO:0000256" key="1">
    <source>
        <dbReference type="SAM" id="Phobius"/>
    </source>
</evidence>
<keyword evidence="4" id="KW-1185">Reference proteome</keyword>
<organism evidence="3 4">
    <name type="scientific">Natronomonas salsuginis</name>
    <dbReference type="NCBI Taxonomy" id="2217661"/>
    <lineage>
        <taxon>Archaea</taxon>
        <taxon>Methanobacteriati</taxon>
        <taxon>Methanobacteriota</taxon>
        <taxon>Stenosarchaea group</taxon>
        <taxon>Halobacteria</taxon>
        <taxon>Halobacteriales</taxon>
        <taxon>Natronomonadaceae</taxon>
        <taxon>Natronomonas</taxon>
    </lineage>
</organism>
<feature type="transmembrane region" description="Helical" evidence="1">
    <location>
        <begin position="300"/>
        <end position="316"/>
    </location>
</feature>
<dbReference type="InterPro" id="IPR041154">
    <property type="entry name" value="AglB_P1"/>
</dbReference>
<feature type="transmembrane region" description="Helical" evidence="1">
    <location>
        <begin position="524"/>
        <end position="546"/>
    </location>
</feature>
<name>A0A4U5JAA9_9EURY</name>
<dbReference type="EMBL" id="QKNX01000003">
    <property type="protein sequence ID" value="TKR25465.1"/>
    <property type="molecule type" value="Genomic_DNA"/>
</dbReference>
<feature type="transmembrane region" description="Helical" evidence="1">
    <location>
        <begin position="376"/>
        <end position="396"/>
    </location>
</feature>
<keyword evidence="1" id="KW-0812">Transmembrane</keyword>
<feature type="domain" description="Archaeal glycosylation protein B peripheral" evidence="2">
    <location>
        <begin position="735"/>
        <end position="785"/>
    </location>
</feature>
<comment type="caution">
    <text evidence="3">The sequence shown here is derived from an EMBL/GenBank/DDBJ whole genome shotgun (WGS) entry which is preliminary data.</text>
</comment>
<gene>
    <name evidence="3" type="ORF">DM868_08550</name>
</gene>
<feature type="transmembrane region" description="Helical" evidence="1">
    <location>
        <begin position="576"/>
        <end position="594"/>
    </location>
</feature>
<reference evidence="3 4" key="1">
    <citation type="submission" date="2019-04" db="EMBL/GenBank/DDBJ databases">
        <title>Natronomonas sp. F20-122 a newhaloarchaeon isolated from a saline saltern of Isla Bacuta, Huelva, Spain.</title>
        <authorList>
            <person name="Duran-Viseras A."/>
            <person name="Sanchez-Porro C."/>
            <person name="Ventosa A."/>
        </authorList>
    </citation>
    <scope>NUCLEOTIDE SEQUENCE [LARGE SCALE GENOMIC DNA]</scope>
    <source>
        <strain evidence="3 4">F20-122</strain>
    </source>
</reference>
<feature type="transmembrane region" description="Helical" evidence="1">
    <location>
        <begin position="201"/>
        <end position="222"/>
    </location>
</feature>
<evidence type="ECO:0000313" key="4">
    <source>
        <dbReference type="Proteomes" id="UP000308037"/>
    </source>
</evidence>
<feature type="transmembrane region" description="Helical" evidence="1">
    <location>
        <begin position="350"/>
        <end position="370"/>
    </location>
</feature>
<dbReference type="AlphaFoldDB" id="A0A4U5JAA9"/>
<dbReference type="RefSeq" id="WP_137276464.1">
    <property type="nucleotide sequence ID" value="NZ_QKNX01000003.1"/>
</dbReference>
<dbReference type="Proteomes" id="UP000308037">
    <property type="component" value="Unassembled WGS sequence"/>
</dbReference>
<accession>A0A4U5JAA9</accession>